<evidence type="ECO:0000313" key="2">
    <source>
        <dbReference type="EMBL" id="MFM0716480.1"/>
    </source>
</evidence>
<evidence type="ECO:0000313" key="3">
    <source>
        <dbReference type="Proteomes" id="UP001629392"/>
    </source>
</evidence>
<accession>A0ABW9EE94</accession>
<dbReference type="RefSeq" id="WP_408152758.1">
    <property type="nucleotide sequence ID" value="NZ_JAQQCL010000005.1"/>
</dbReference>
<protein>
    <submittedName>
        <fullName evidence="2">AMP-binding protein</fullName>
    </submittedName>
</protein>
<dbReference type="PANTHER" id="PTHR43767:SF1">
    <property type="entry name" value="NONRIBOSOMAL PEPTIDE SYNTHASE PES1 (EUROFUNG)-RELATED"/>
    <property type="match status" value="1"/>
</dbReference>
<proteinExistence type="predicted"/>
<dbReference type="Gene3D" id="3.40.50.12780">
    <property type="entry name" value="N-terminal domain of ligase-like"/>
    <property type="match status" value="1"/>
</dbReference>
<dbReference type="SUPFAM" id="SSF56801">
    <property type="entry name" value="Acetyl-CoA synthetase-like"/>
    <property type="match status" value="1"/>
</dbReference>
<dbReference type="InterPro" id="IPR000873">
    <property type="entry name" value="AMP-dep_synth/lig_dom"/>
</dbReference>
<gene>
    <name evidence="2" type="ORF">PQQ73_09085</name>
</gene>
<feature type="domain" description="AMP-dependent synthetase/ligase" evidence="1">
    <location>
        <begin position="8"/>
        <end position="346"/>
    </location>
</feature>
<dbReference type="InterPro" id="IPR020845">
    <property type="entry name" value="AMP-binding_CS"/>
</dbReference>
<name>A0ABW9EE94_9BURK</name>
<dbReference type="InterPro" id="IPR050237">
    <property type="entry name" value="ATP-dep_AMP-bd_enzyme"/>
</dbReference>
<dbReference type="EMBL" id="JAQQCL010000005">
    <property type="protein sequence ID" value="MFM0716480.1"/>
    <property type="molecule type" value="Genomic_DNA"/>
</dbReference>
<dbReference type="Proteomes" id="UP001629392">
    <property type="component" value="Unassembled WGS sequence"/>
</dbReference>
<reference evidence="2 3" key="1">
    <citation type="journal article" date="2024" name="Chem. Sci.">
        <title>Discovery of megapolipeptins by genome mining of a Burkholderiales bacteria collection.</title>
        <authorList>
            <person name="Paulo B.S."/>
            <person name="Recchia M.J.J."/>
            <person name="Lee S."/>
            <person name="Fergusson C.H."/>
            <person name="Romanowski S.B."/>
            <person name="Hernandez A."/>
            <person name="Krull N."/>
            <person name="Liu D.Y."/>
            <person name="Cavanagh H."/>
            <person name="Bos A."/>
            <person name="Gray C.A."/>
            <person name="Murphy B.T."/>
            <person name="Linington R.G."/>
            <person name="Eustaquio A.S."/>
        </authorList>
    </citation>
    <scope>NUCLEOTIDE SEQUENCE [LARGE SCALE GENOMIC DNA]</scope>
    <source>
        <strain evidence="2 3">RL17-350-BIC-E</strain>
    </source>
</reference>
<keyword evidence="3" id="KW-1185">Reference proteome</keyword>
<comment type="caution">
    <text evidence="2">The sequence shown here is derived from an EMBL/GenBank/DDBJ whole genome shotgun (WGS) entry which is preliminary data.</text>
</comment>
<dbReference type="PANTHER" id="PTHR43767">
    <property type="entry name" value="LONG-CHAIN-FATTY-ACID--COA LIGASE"/>
    <property type="match status" value="1"/>
</dbReference>
<organism evidence="2 3">
    <name type="scientific">Paraburkholderia strydomiana</name>
    <dbReference type="NCBI Taxonomy" id="1245417"/>
    <lineage>
        <taxon>Bacteria</taxon>
        <taxon>Pseudomonadati</taxon>
        <taxon>Pseudomonadota</taxon>
        <taxon>Betaproteobacteria</taxon>
        <taxon>Burkholderiales</taxon>
        <taxon>Burkholderiaceae</taxon>
        <taxon>Paraburkholderia</taxon>
    </lineage>
</organism>
<evidence type="ECO:0000259" key="1">
    <source>
        <dbReference type="Pfam" id="PF00501"/>
    </source>
</evidence>
<dbReference type="InterPro" id="IPR042099">
    <property type="entry name" value="ANL_N_sf"/>
</dbReference>
<dbReference type="Pfam" id="PF00501">
    <property type="entry name" value="AMP-binding"/>
    <property type="match status" value="1"/>
</dbReference>
<sequence length="474" mass="50999">MKSGFVSRQYPERAALVAEGGVTLTYADLHQAIDRLAAQLPARQLIFIVGGNDLPTLLCYLASQAQGAVPLLLGRGLDEAQLNRLIRSYDPAYIFTATEAAEAAGAHPYGTLVHEEGAYGLYRRLDAVPHELHPELALLMATSGSTGSPKLVRLSAHNLAANAASIAEYLAIAPQERAITSLPFHYSYGLSVINSHLLAGASLVLSDHSLMAPAFWKQVNEHQVTSFAGVPYSYDILLKLRLGRINMPSVHTLTQAGGRMDPAKVQQVADICREKGIRFFSMYGQTEATARIAYLAPAEMATKSGSIGRAIPGGRLWLESDDGRVVTEPGIVGELIYAGPNVSMGYAESAADLKLGDVNKGQLRTGDLARVDEDGCFFIEGRRHRFLKILGIRISLDAVERLAADKGLACAAHGSDDKLVIHVGNAPELASDELRQDMAKSLGLHPSVVAVNLMRELPRLPTGKVDYQCLSQLS</sequence>
<dbReference type="PROSITE" id="PS00455">
    <property type="entry name" value="AMP_BINDING"/>
    <property type="match status" value="1"/>
</dbReference>